<accession>A0A4Y2V312</accession>
<organism evidence="2 3">
    <name type="scientific">Araneus ventricosus</name>
    <name type="common">Orbweaver spider</name>
    <name type="synonym">Epeira ventricosa</name>
    <dbReference type="NCBI Taxonomy" id="182803"/>
    <lineage>
        <taxon>Eukaryota</taxon>
        <taxon>Metazoa</taxon>
        <taxon>Ecdysozoa</taxon>
        <taxon>Arthropoda</taxon>
        <taxon>Chelicerata</taxon>
        <taxon>Arachnida</taxon>
        <taxon>Araneae</taxon>
        <taxon>Araneomorphae</taxon>
        <taxon>Entelegynae</taxon>
        <taxon>Araneoidea</taxon>
        <taxon>Araneidae</taxon>
        <taxon>Araneus</taxon>
    </lineage>
</organism>
<dbReference type="OrthoDB" id="411823at2759"/>
<evidence type="ECO:0000313" key="2">
    <source>
        <dbReference type="EMBL" id="GBO18921.1"/>
    </source>
</evidence>
<name>A0A4Y2V312_ARAVE</name>
<proteinExistence type="predicted"/>
<sequence length="95" mass="11146">MNHGDSFQPFLFEVWRWIPHMPRHFVNTLRGLDLEMKATDWSIHPPEHLEPNQISLEDGEANIARKEIINIFTDGSKSDGFSRRLKILTYNSKIL</sequence>
<dbReference type="EMBL" id="BGPR01042378">
    <property type="protein sequence ID" value="GBO18781.1"/>
    <property type="molecule type" value="Genomic_DNA"/>
</dbReference>
<evidence type="ECO:0000313" key="1">
    <source>
        <dbReference type="EMBL" id="GBO18781.1"/>
    </source>
</evidence>
<protein>
    <submittedName>
        <fullName evidence="2">Uncharacterized protein</fullName>
    </submittedName>
</protein>
<dbReference type="EMBL" id="BGPR01042513">
    <property type="protein sequence ID" value="GBO18921.1"/>
    <property type="molecule type" value="Genomic_DNA"/>
</dbReference>
<keyword evidence="3" id="KW-1185">Reference proteome</keyword>
<evidence type="ECO:0000313" key="3">
    <source>
        <dbReference type="Proteomes" id="UP000499080"/>
    </source>
</evidence>
<reference evidence="2 3" key="1">
    <citation type="journal article" date="2019" name="Sci. Rep.">
        <title>Orb-weaving spider Araneus ventricosus genome elucidates the spidroin gene catalogue.</title>
        <authorList>
            <person name="Kono N."/>
            <person name="Nakamura H."/>
            <person name="Ohtoshi R."/>
            <person name="Moran D.A.P."/>
            <person name="Shinohara A."/>
            <person name="Yoshida Y."/>
            <person name="Fujiwara M."/>
            <person name="Mori M."/>
            <person name="Tomita M."/>
            <person name="Arakawa K."/>
        </authorList>
    </citation>
    <scope>NUCLEOTIDE SEQUENCE [LARGE SCALE GENOMIC DNA]</scope>
</reference>
<gene>
    <name evidence="1" type="ORF">AVEN_155601_1</name>
    <name evidence="2" type="ORF">AVEN_245216_1</name>
</gene>
<dbReference type="AlphaFoldDB" id="A0A4Y2V312"/>
<comment type="caution">
    <text evidence="2">The sequence shown here is derived from an EMBL/GenBank/DDBJ whole genome shotgun (WGS) entry which is preliminary data.</text>
</comment>
<dbReference type="Proteomes" id="UP000499080">
    <property type="component" value="Unassembled WGS sequence"/>
</dbReference>